<evidence type="ECO:0000256" key="5">
    <source>
        <dbReference type="ARBA" id="ARBA00023136"/>
    </source>
</evidence>
<evidence type="ECO:0000256" key="8">
    <source>
        <dbReference type="ARBA" id="ARBA00035585"/>
    </source>
</evidence>
<dbReference type="OrthoDB" id="9806299at2"/>
<comment type="catalytic activity">
    <reaction evidence="8">
        <text>fluoride(in) = fluoride(out)</text>
        <dbReference type="Rhea" id="RHEA:76159"/>
        <dbReference type="ChEBI" id="CHEBI:17051"/>
    </reaction>
    <physiologicalReaction direction="left-to-right" evidence="8">
        <dbReference type="Rhea" id="RHEA:76160"/>
    </physiologicalReaction>
</comment>
<dbReference type="EMBL" id="CP030032">
    <property type="protein sequence ID" value="AWV89433.1"/>
    <property type="molecule type" value="Genomic_DNA"/>
</dbReference>
<keyword evidence="9" id="KW-0915">Sodium</keyword>
<feature type="transmembrane region" description="Helical" evidence="9">
    <location>
        <begin position="115"/>
        <end position="139"/>
    </location>
</feature>
<keyword evidence="3 9" id="KW-0812">Transmembrane</keyword>
<reference evidence="10 11" key="1">
    <citation type="submission" date="2018-06" db="EMBL/GenBank/DDBJ databases">
        <title>Lujinxingia sediminis gen. nov. sp. nov., a new facultative anaerobic member of the class Deltaproteobacteria, and proposal of Lujinxingaceae fam. nov.</title>
        <authorList>
            <person name="Guo L.-Y."/>
            <person name="Li C.-M."/>
            <person name="Wang S."/>
            <person name="Du Z.-J."/>
        </authorList>
    </citation>
    <scope>NUCLEOTIDE SEQUENCE [LARGE SCALE GENOMIC DNA]</scope>
    <source>
        <strain evidence="10 11">FA350</strain>
    </source>
</reference>
<sequence>MLRRRPERLRGRKFMNLWAKIGLIAAGGALGALFRTGIAEAIYARMGQDGFAWGTLTVNLLGCFLIGMARAGVEIADWGSPELRTIVFAGFLGAFTTFSTFEADTVALWQTGQRAMAGVYLGVSVVGGLLSLLFGWYVVARAAL</sequence>
<dbReference type="PANTHER" id="PTHR28259:SF1">
    <property type="entry name" value="FLUORIDE EXPORT PROTEIN 1-RELATED"/>
    <property type="match status" value="1"/>
</dbReference>
<name>A0A2Z4FKF6_9DELT</name>
<keyword evidence="6 9" id="KW-0407">Ion channel</keyword>
<dbReference type="PANTHER" id="PTHR28259">
    <property type="entry name" value="FLUORIDE EXPORT PROTEIN 1-RELATED"/>
    <property type="match status" value="1"/>
</dbReference>
<evidence type="ECO:0000256" key="2">
    <source>
        <dbReference type="ARBA" id="ARBA00022475"/>
    </source>
</evidence>
<comment type="activity regulation">
    <text evidence="9">Na(+) is not transported, but it plays an essential structural role and its presence is essential for fluoride channel function.</text>
</comment>
<feature type="transmembrane region" description="Helical" evidence="9">
    <location>
        <begin position="51"/>
        <end position="73"/>
    </location>
</feature>
<comment type="subcellular location">
    <subcellularLocation>
        <location evidence="1 9">Cell membrane</location>
        <topology evidence="1 9">Multi-pass membrane protein</topology>
    </subcellularLocation>
</comment>
<keyword evidence="9" id="KW-0479">Metal-binding</keyword>
<evidence type="ECO:0000256" key="3">
    <source>
        <dbReference type="ARBA" id="ARBA00022692"/>
    </source>
</evidence>
<proteinExistence type="inferred from homology"/>
<keyword evidence="4 9" id="KW-1133">Transmembrane helix</keyword>
<dbReference type="Proteomes" id="UP000249799">
    <property type="component" value="Chromosome"/>
</dbReference>
<evidence type="ECO:0000256" key="4">
    <source>
        <dbReference type="ARBA" id="ARBA00022989"/>
    </source>
</evidence>
<dbReference type="KEGG" id="bsed:DN745_08820"/>
<evidence type="ECO:0000256" key="7">
    <source>
        <dbReference type="ARBA" id="ARBA00035120"/>
    </source>
</evidence>
<protein>
    <recommendedName>
        <fullName evidence="9">Fluoride-specific ion channel FluC</fullName>
    </recommendedName>
</protein>
<evidence type="ECO:0000313" key="11">
    <source>
        <dbReference type="Proteomes" id="UP000249799"/>
    </source>
</evidence>
<dbReference type="GO" id="GO:0046872">
    <property type="term" value="F:metal ion binding"/>
    <property type="evidence" value="ECO:0007669"/>
    <property type="project" value="UniProtKB-KW"/>
</dbReference>
<feature type="binding site" evidence="9">
    <location>
        <position position="93"/>
    </location>
    <ligand>
        <name>Na(+)</name>
        <dbReference type="ChEBI" id="CHEBI:29101"/>
        <note>structural</note>
    </ligand>
</feature>
<dbReference type="HAMAP" id="MF_00454">
    <property type="entry name" value="FluC"/>
    <property type="match status" value="1"/>
</dbReference>
<keyword evidence="9" id="KW-0406">Ion transport</keyword>
<dbReference type="Pfam" id="PF02537">
    <property type="entry name" value="CRCB"/>
    <property type="match status" value="1"/>
</dbReference>
<dbReference type="GO" id="GO:0062054">
    <property type="term" value="F:fluoride channel activity"/>
    <property type="evidence" value="ECO:0007669"/>
    <property type="project" value="UniProtKB-UniRule"/>
</dbReference>
<evidence type="ECO:0000313" key="10">
    <source>
        <dbReference type="EMBL" id="AWV89433.1"/>
    </source>
</evidence>
<comment type="similarity">
    <text evidence="7 9">Belongs to the fluoride channel Fluc/FEX (TC 1.A.43) family.</text>
</comment>
<dbReference type="InterPro" id="IPR003691">
    <property type="entry name" value="FluC"/>
</dbReference>
<dbReference type="AlphaFoldDB" id="A0A2Z4FKF6"/>
<keyword evidence="9" id="KW-0813">Transport</keyword>
<feature type="binding site" evidence="9">
    <location>
        <position position="96"/>
    </location>
    <ligand>
        <name>Na(+)</name>
        <dbReference type="ChEBI" id="CHEBI:29101"/>
        <note>structural</note>
    </ligand>
</feature>
<gene>
    <name evidence="9" type="primary">fluC</name>
    <name evidence="9" type="synonym">crcB</name>
    <name evidence="10" type="ORF">DN745_08820</name>
</gene>
<dbReference type="GO" id="GO:0140114">
    <property type="term" value="P:cellular detoxification of fluoride"/>
    <property type="evidence" value="ECO:0007669"/>
    <property type="project" value="UniProtKB-UniRule"/>
</dbReference>
<dbReference type="GO" id="GO:0005886">
    <property type="term" value="C:plasma membrane"/>
    <property type="evidence" value="ECO:0007669"/>
    <property type="project" value="UniProtKB-SubCell"/>
</dbReference>
<organism evidence="10 11">
    <name type="scientific">Bradymonas sediminis</name>
    <dbReference type="NCBI Taxonomy" id="1548548"/>
    <lineage>
        <taxon>Bacteria</taxon>
        <taxon>Deltaproteobacteria</taxon>
        <taxon>Bradymonadales</taxon>
        <taxon>Bradymonadaceae</taxon>
        <taxon>Bradymonas</taxon>
    </lineage>
</organism>
<evidence type="ECO:0000256" key="6">
    <source>
        <dbReference type="ARBA" id="ARBA00023303"/>
    </source>
</evidence>
<accession>A0A2Z4FKF6</accession>
<evidence type="ECO:0000256" key="9">
    <source>
        <dbReference type="HAMAP-Rule" id="MF_00454"/>
    </source>
</evidence>
<comment type="function">
    <text evidence="9">Fluoride-specific ion channel. Important for reducing fluoride concentration in the cell, thus reducing its toxicity.</text>
</comment>
<keyword evidence="2 9" id="KW-1003">Cell membrane</keyword>
<keyword evidence="5 9" id="KW-0472">Membrane</keyword>
<evidence type="ECO:0000256" key="1">
    <source>
        <dbReference type="ARBA" id="ARBA00004651"/>
    </source>
</evidence>
<feature type="transmembrane region" description="Helical" evidence="9">
    <location>
        <begin position="85"/>
        <end position="103"/>
    </location>
</feature>
<keyword evidence="11" id="KW-1185">Reference proteome</keyword>